<name>A0A8J3FUC3_9PSEU</name>
<reference evidence="8" key="1">
    <citation type="journal article" date="2014" name="Int. J. Syst. Evol. Microbiol.">
        <title>Complete genome sequence of Corynebacterium casei LMG S-19264T (=DSM 44701T), isolated from a smear-ripened cheese.</title>
        <authorList>
            <consortium name="US DOE Joint Genome Institute (JGI-PGF)"/>
            <person name="Walter F."/>
            <person name="Albersmeier A."/>
            <person name="Kalinowski J."/>
            <person name="Ruckert C."/>
        </authorList>
    </citation>
    <scope>NUCLEOTIDE SEQUENCE</scope>
    <source>
        <strain evidence="8">CGMCC 4.5737</strain>
    </source>
</reference>
<organism evidence="8 9">
    <name type="scientific">Longimycelium tulufanense</name>
    <dbReference type="NCBI Taxonomy" id="907463"/>
    <lineage>
        <taxon>Bacteria</taxon>
        <taxon>Bacillati</taxon>
        <taxon>Actinomycetota</taxon>
        <taxon>Actinomycetes</taxon>
        <taxon>Pseudonocardiales</taxon>
        <taxon>Pseudonocardiaceae</taxon>
        <taxon>Longimycelium</taxon>
    </lineage>
</organism>
<dbReference type="EMBL" id="BMMK01000013">
    <property type="protein sequence ID" value="GGM57478.1"/>
    <property type="molecule type" value="Genomic_DNA"/>
</dbReference>
<evidence type="ECO:0000256" key="3">
    <source>
        <dbReference type="ARBA" id="ARBA00022692"/>
    </source>
</evidence>
<accession>A0A8J3FUC3</accession>
<keyword evidence="2 6" id="KW-0813">Transport</keyword>
<proteinExistence type="inferred from homology"/>
<evidence type="ECO:0000313" key="8">
    <source>
        <dbReference type="EMBL" id="GGM57478.1"/>
    </source>
</evidence>
<dbReference type="RefSeq" id="WP_189058211.1">
    <property type="nucleotide sequence ID" value="NZ_BMMK01000013.1"/>
</dbReference>
<dbReference type="Pfam" id="PF00528">
    <property type="entry name" value="BPD_transp_1"/>
    <property type="match status" value="1"/>
</dbReference>
<sequence length="254" mass="26842">MSTAFTTESGSLRVERLRLLIQPAAVLVLVVGVLAWVFSLDLDDIEQRSINARTIALLTWEHVQITFVVTAIVVVVAVPLGVVLTRRWAKPAAPAVLAVANIGQAAPSVGLLVLFFLFTKQTGFWTAVLPTAFYALLPVLRNTMVGLGQVDRSLVEAGRGIGMSASSVLRRIELPLAVPYILAGLRTALVLAVGVATLAVLVNGGGLGVLIDTGYKLRRTPVLVVGAVLSVALALLVDWLGAMAEQLLGPRGLR</sequence>
<keyword evidence="4 6" id="KW-1133">Transmembrane helix</keyword>
<feature type="transmembrane region" description="Helical" evidence="6">
    <location>
        <begin position="124"/>
        <end position="140"/>
    </location>
</feature>
<evidence type="ECO:0000256" key="6">
    <source>
        <dbReference type="RuleBase" id="RU363032"/>
    </source>
</evidence>
<evidence type="ECO:0000256" key="1">
    <source>
        <dbReference type="ARBA" id="ARBA00004141"/>
    </source>
</evidence>
<feature type="domain" description="ABC transmembrane type-1" evidence="7">
    <location>
        <begin position="59"/>
        <end position="241"/>
    </location>
</feature>
<feature type="transmembrane region" description="Helical" evidence="6">
    <location>
        <begin position="222"/>
        <end position="244"/>
    </location>
</feature>
<protein>
    <submittedName>
        <fullName evidence="8">ABC transporter permease</fullName>
    </submittedName>
</protein>
<keyword evidence="3 6" id="KW-0812">Transmembrane</keyword>
<evidence type="ECO:0000256" key="5">
    <source>
        <dbReference type="ARBA" id="ARBA00023136"/>
    </source>
</evidence>
<keyword evidence="9" id="KW-1185">Reference proteome</keyword>
<comment type="caution">
    <text evidence="8">The sequence shown here is derived from an EMBL/GenBank/DDBJ whole genome shotgun (WGS) entry which is preliminary data.</text>
</comment>
<comment type="similarity">
    <text evidence="6">Belongs to the binding-protein-dependent transport system permease family.</text>
</comment>
<reference evidence="8" key="2">
    <citation type="submission" date="2020-09" db="EMBL/GenBank/DDBJ databases">
        <authorList>
            <person name="Sun Q."/>
            <person name="Zhou Y."/>
        </authorList>
    </citation>
    <scope>NUCLEOTIDE SEQUENCE</scope>
    <source>
        <strain evidence="8">CGMCC 4.5737</strain>
    </source>
</reference>
<dbReference type="InterPro" id="IPR000515">
    <property type="entry name" value="MetI-like"/>
</dbReference>
<comment type="subcellular location">
    <subcellularLocation>
        <location evidence="6">Cell membrane</location>
        <topology evidence="6">Multi-pass membrane protein</topology>
    </subcellularLocation>
    <subcellularLocation>
        <location evidence="1">Membrane</location>
        <topology evidence="1">Multi-pass membrane protein</topology>
    </subcellularLocation>
</comment>
<dbReference type="SUPFAM" id="SSF161098">
    <property type="entry name" value="MetI-like"/>
    <property type="match status" value="1"/>
</dbReference>
<dbReference type="AlphaFoldDB" id="A0A8J3FUC3"/>
<evidence type="ECO:0000256" key="4">
    <source>
        <dbReference type="ARBA" id="ARBA00022989"/>
    </source>
</evidence>
<dbReference type="GO" id="GO:0055085">
    <property type="term" value="P:transmembrane transport"/>
    <property type="evidence" value="ECO:0007669"/>
    <property type="project" value="InterPro"/>
</dbReference>
<dbReference type="PANTHER" id="PTHR30177:SF4">
    <property type="entry name" value="OSMOPROTECTANT IMPORT PERMEASE PROTEIN OSMW"/>
    <property type="match status" value="1"/>
</dbReference>
<feature type="transmembrane region" description="Helical" evidence="6">
    <location>
        <begin position="96"/>
        <end position="118"/>
    </location>
</feature>
<dbReference type="Proteomes" id="UP000637578">
    <property type="component" value="Unassembled WGS sequence"/>
</dbReference>
<dbReference type="PROSITE" id="PS50928">
    <property type="entry name" value="ABC_TM1"/>
    <property type="match status" value="1"/>
</dbReference>
<dbReference type="CDD" id="cd06261">
    <property type="entry name" value="TM_PBP2"/>
    <property type="match status" value="1"/>
</dbReference>
<dbReference type="InterPro" id="IPR051204">
    <property type="entry name" value="ABC_transp_perm/SBD"/>
</dbReference>
<keyword evidence="5 6" id="KW-0472">Membrane</keyword>
<evidence type="ECO:0000313" key="9">
    <source>
        <dbReference type="Proteomes" id="UP000637578"/>
    </source>
</evidence>
<feature type="transmembrane region" description="Helical" evidence="6">
    <location>
        <begin position="180"/>
        <end position="202"/>
    </location>
</feature>
<evidence type="ECO:0000259" key="7">
    <source>
        <dbReference type="PROSITE" id="PS50928"/>
    </source>
</evidence>
<feature type="transmembrane region" description="Helical" evidence="6">
    <location>
        <begin position="63"/>
        <end position="84"/>
    </location>
</feature>
<dbReference type="InterPro" id="IPR035906">
    <property type="entry name" value="MetI-like_sf"/>
</dbReference>
<dbReference type="PANTHER" id="PTHR30177">
    <property type="entry name" value="GLYCINE BETAINE/L-PROLINE TRANSPORT SYSTEM PERMEASE PROTEIN PROW"/>
    <property type="match status" value="1"/>
</dbReference>
<dbReference type="GO" id="GO:0005886">
    <property type="term" value="C:plasma membrane"/>
    <property type="evidence" value="ECO:0007669"/>
    <property type="project" value="UniProtKB-SubCell"/>
</dbReference>
<dbReference type="Gene3D" id="1.10.3720.10">
    <property type="entry name" value="MetI-like"/>
    <property type="match status" value="1"/>
</dbReference>
<evidence type="ECO:0000256" key="2">
    <source>
        <dbReference type="ARBA" id="ARBA00022448"/>
    </source>
</evidence>
<gene>
    <name evidence="8" type="ORF">GCM10012275_30740</name>
</gene>
<feature type="transmembrane region" description="Helical" evidence="6">
    <location>
        <begin position="19"/>
        <end position="38"/>
    </location>
</feature>
<dbReference type="GO" id="GO:0031460">
    <property type="term" value="P:glycine betaine transport"/>
    <property type="evidence" value="ECO:0007669"/>
    <property type="project" value="TreeGrafter"/>
</dbReference>